<dbReference type="RefSeq" id="XP_007389683.1">
    <property type="nucleotide sequence ID" value="XM_007389621.1"/>
</dbReference>
<dbReference type="HOGENOM" id="CLU_2622804_0_0_1"/>
<dbReference type="Proteomes" id="UP000008370">
    <property type="component" value="Unassembled WGS sequence"/>
</dbReference>
<keyword evidence="3" id="KW-1185">Reference proteome</keyword>
<evidence type="ECO:0000313" key="3">
    <source>
        <dbReference type="Proteomes" id="UP000008370"/>
    </source>
</evidence>
<proteinExistence type="predicted"/>
<dbReference type="InParanoid" id="K5VBC9"/>
<sequence length="78" mass="8734">MDSSSAGPDSMDIDLDELEDEAELPLSDLNVEDTNIVFIIDDDDDDVEGDSALDEEEEEELDVDENERMVGKLWSVKI</sequence>
<evidence type="ECO:0000256" key="1">
    <source>
        <dbReference type="SAM" id="MobiDB-lite"/>
    </source>
</evidence>
<feature type="region of interest" description="Disordered" evidence="1">
    <location>
        <begin position="44"/>
        <end position="66"/>
    </location>
</feature>
<gene>
    <name evidence="2" type="ORF">PHACADRAFT_189339</name>
</gene>
<protein>
    <submittedName>
        <fullName evidence="2">Uncharacterized protein</fullName>
    </submittedName>
</protein>
<dbReference type="KEGG" id="pco:PHACADRAFT_189339"/>
<organism evidence="2 3">
    <name type="scientific">Phanerochaete carnosa (strain HHB-10118-sp)</name>
    <name type="common">White-rot fungus</name>
    <name type="synonym">Peniophora carnosa</name>
    <dbReference type="NCBI Taxonomy" id="650164"/>
    <lineage>
        <taxon>Eukaryota</taxon>
        <taxon>Fungi</taxon>
        <taxon>Dikarya</taxon>
        <taxon>Basidiomycota</taxon>
        <taxon>Agaricomycotina</taxon>
        <taxon>Agaricomycetes</taxon>
        <taxon>Polyporales</taxon>
        <taxon>Phanerochaetaceae</taxon>
        <taxon>Phanerochaete</taxon>
    </lineage>
</organism>
<reference evidence="2 3" key="1">
    <citation type="journal article" date="2012" name="BMC Genomics">
        <title>Comparative genomics of the white-rot fungi, Phanerochaete carnosa and P. chrysosporium, to elucidate the genetic basis of the distinct wood types they colonize.</title>
        <authorList>
            <person name="Suzuki H."/>
            <person name="MacDonald J."/>
            <person name="Syed K."/>
            <person name="Salamov A."/>
            <person name="Hori C."/>
            <person name="Aerts A."/>
            <person name="Henrissat B."/>
            <person name="Wiebenga A."/>
            <person name="vanKuyk P.A."/>
            <person name="Barry K."/>
            <person name="Lindquist E."/>
            <person name="LaButti K."/>
            <person name="Lapidus A."/>
            <person name="Lucas S."/>
            <person name="Coutinho P."/>
            <person name="Gong Y."/>
            <person name="Samejima M."/>
            <person name="Mahadevan R."/>
            <person name="Abou-Zaid M."/>
            <person name="de Vries R.P."/>
            <person name="Igarashi K."/>
            <person name="Yadav J.S."/>
            <person name="Grigoriev I.V."/>
            <person name="Master E.R."/>
        </authorList>
    </citation>
    <scope>NUCLEOTIDE SEQUENCE [LARGE SCALE GENOMIC DNA]</scope>
    <source>
        <strain evidence="2 3">HHB-10118-sp</strain>
    </source>
</reference>
<dbReference type="GeneID" id="18910559"/>
<name>K5VBC9_PHACS</name>
<evidence type="ECO:0000313" key="2">
    <source>
        <dbReference type="EMBL" id="EKM60206.1"/>
    </source>
</evidence>
<feature type="compositionally biased region" description="Acidic residues" evidence="1">
    <location>
        <begin position="44"/>
        <end position="65"/>
    </location>
</feature>
<dbReference type="AlphaFoldDB" id="K5VBC9"/>
<accession>K5VBC9</accession>
<dbReference type="EMBL" id="JH930468">
    <property type="protein sequence ID" value="EKM60206.1"/>
    <property type="molecule type" value="Genomic_DNA"/>
</dbReference>